<protein>
    <submittedName>
        <fullName evidence="5">Penicillin-binding protein</fullName>
    </submittedName>
</protein>
<reference evidence="5" key="2">
    <citation type="submission" date="2020-09" db="EMBL/GenBank/DDBJ databases">
        <authorList>
            <person name="Sun Q."/>
            <person name="Ohkuma M."/>
        </authorList>
    </citation>
    <scope>NUCLEOTIDE SEQUENCE</scope>
    <source>
        <strain evidence="5">JCM 4988</strain>
    </source>
</reference>
<dbReference type="InterPro" id="IPR007887">
    <property type="entry name" value="MecA_N"/>
</dbReference>
<keyword evidence="2" id="KW-1133">Transmembrane helix</keyword>
<feature type="domain" description="Penicillin-binding protein transpeptidase" evidence="3">
    <location>
        <begin position="264"/>
        <end position="541"/>
    </location>
</feature>
<dbReference type="SUPFAM" id="SSF56601">
    <property type="entry name" value="beta-lactamase/transpeptidase-like"/>
    <property type="match status" value="1"/>
</dbReference>
<dbReference type="Pfam" id="PF00905">
    <property type="entry name" value="Transpeptidase"/>
    <property type="match status" value="1"/>
</dbReference>
<dbReference type="InterPro" id="IPR012338">
    <property type="entry name" value="Beta-lactam/transpept-like"/>
</dbReference>
<dbReference type="AlphaFoldDB" id="A0A918UNF0"/>
<comment type="caution">
    <text evidence="5">The sequence shown here is derived from an EMBL/GenBank/DDBJ whole genome shotgun (WGS) entry which is preliminary data.</text>
</comment>
<gene>
    <name evidence="5" type="ORF">GCM10010387_17210</name>
</gene>
<feature type="transmembrane region" description="Helical" evidence="2">
    <location>
        <begin position="7"/>
        <end position="29"/>
    </location>
</feature>
<reference evidence="5" key="1">
    <citation type="journal article" date="2014" name="Int. J. Syst. Evol. Microbiol.">
        <title>Complete genome sequence of Corynebacterium casei LMG S-19264T (=DSM 44701T), isolated from a smear-ripened cheese.</title>
        <authorList>
            <consortium name="US DOE Joint Genome Institute (JGI-PGF)"/>
            <person name="Walter F."/>
            <person name="Albersmeier A."/>
            <person name="Kalinowski J."/>
            <person name="Ruckert C."/>
        </authorList>
    </citation>
    <scope>NUCLEOTIDE SEQUENCE</scope>
    <source>
        <strain evidence="5">JCM 4988</strain>
    </source>
</reference>
<sequence length="544" mass="56307">MRSGAKVAVVGGVFLVIAGGVGYGGYAMLSDGSGGREAPRAEKIRTGPPSAQEIERTSTAFLAAWAEGRTPEASQLTNKPVDAEPRLTGYREDAKVSRAVITPGTPVGAKVPFRVEATVTHEHGSKPWSYSSELTVVRGRTTGRPLVDWKPSVLHPRLTETTTLELDESAAPGFKALDRENRPLTKEKYPSLSTVLDPLRQRYGREEAGGTPATRLVLSSTLEGVANQTLLPLHKGRPGTLRTTLDADVQAAAERAVKRYGQASAVAIQPSTGEIRAVAGSPAGGFNAAMMGTQAPGSTMKIVTAAMMLDKGIVKGPDAKVECPATVGWAGANFQNLDKFDIPNATFRDAFLRSCNTTFIKAVTPLGSGARDTALGETARKYFGIGLDWQTGIPSFDGSVPASSGTETAASYIGQGRITMNALTMASISATAKNGAFKQPILVPASLDDRRLAEAEPLPGAVAGALRDMMGATTRGAGTGRAAMASVTGVKGAKTGSAEVDGQGKSNSWFTGYADDLAAAAVVQAGGHGGDAAGPVVAQVLNAR</sequence>
<dbReference type="GO" id="GO:0046677">
    <property type="term" value="P:response to antibiotic"/>
    <property type="evidence" value="ECO:0007669"/>
    <property type="project" value="InterPro"/>
</dbReference>
<evidence type="ECO:0000259" key="4">
    <source>
        <dbReference type="Pfam" id="PF05223"/>
    </source>
</evidence>
<dbReference type="RefSeq" id="WP_190122329.1">
    <property type="nucleotide sequence ID" value="NZ_BMWG01000003.1"/>
</dbReference>
<dbReference type="InterPro" id="IPR050515">
    <property type="entry name" value="Beta-lactam/transpept"/>
</dbReference>
<dbReference type="Proteomes" id="UP000630936">
    <property type="component" value="Unassembled WGS sequence"/>
</dbReference>
<dbReference type="GO" id="GO:0071972">
    <property type="term" value="F:peptidoglycan L,D-transpeptidase activity"/>
    <property type="evidence" value="ECO:0007669"/>
    <property type="project" value="TreeGrafter"/>
</dbReference>
<evidence type="ECO:0000259" key="3">
    <source>
        <dbReference type="Pfam" id="PF00905"/>
    </source>
</evidence>
<dbReference type="PANTHER" id="PTHR30627">
    <property type="entry name" value="PEPTIDOGLYCAN D,D-TRANSPEPTIDASE"/>
    <property type="match status" value="1"/>
</dbReference>
<feature type="region of interest" description="Disordered" evidence="1">
    <location>
        <begin position="31"/>
        <end position="52"/>
    </location>
</feature>
<dbReference type="Gene3D" id="3.40.710.10">
    <property type="entry name" value="DD-peptidase/beta-lactamase superfamily"/>
    <property type="match status" value="1"/>
</dbReference>
<dbReference type="GO" id="GO:0008658">
    <property type="term" value="F:penicillin binding"/>
    <property type="evidence" value="ECO:0007669"/>
    <property type="project" value="InterPro"/>
</dbReference>
<evidence type="ECO:0000313" key="6">
    <source>
        <dbReference type="Proteomes" id="UP000630936"/>
    </source>
</evidence>
<evidence type="ECO:0000256" key="2">
    <source>
        <dbReference type="SAM" id="Phobius"/>
    </source>
</evidence>
<evidence type="ECO:0000256" key="1">
    <source>
        <dbReference type="SAM" id="MobiDB-lite"/>
    </source>
</evidence>
<evidence type="ECO:0000313" key="5">
    <source>
        <dbReference type="EMBL" id="GGZ24389.1"/>
    </source>
</evidence>
<dbReference type="PANTHER" id="PTHR30627:SF24">
    <property type="entry name" value="PENICILLIN-BINDING PROTEIN 4B"/>
    <property type="match status" value="1"/>
</dbReference>
<dbReference type="EMBL" id="BMWG01000003">
    <property type="protein sequence ID" value="GGZ24389.1"/>
    <property type="molecule type" value="Genomic_DNA"/>
</dbReference>
<keyword evidence="6" id="KW-1185">Reference proteome</keyword>
<dbReference type="InterPro" id="IPR001460">
    <property type="entry name" value="PCN-bd_Tpept"/>
</dbReference>
<dbReference type="GO" id="GO:0071555">
    <property type="term" value="P:cell wall organization"/>
    <property type="evidence" value="ECO:0007669"/>
    <property type="project" value="TreeGrafter"/>
</dbReference>
<keyword evidence="2" id="KW-0812">Transmembrane</keyword>
<organism evidence="5 6">
    <name type="scientific">Streptomyces inusitatus</name>
    <dbReference type="NCBI Taxonomy" id="68221"/>
    <lineage>
        <taxon>Bacteria</taxon>
        <taxon>Bacillati</taxon>
        <taxon>Actinomycetota</taxon>
        <taxon>Actinomycetes</taxon>
        <taxon>Kitasatosporales</taxon>
        <taxon>Streptomycetaceae</taxon>
        <taxon>Streptomyces</taxon>
    </lineage>
</organism>
<keyword evidence="2" id="KW-0472">Membrane</keyword>
<accession>A0A918UNF0</accession>
<dbReference type="Pfam" id="PF05223">
    <property type="entry name" value="MecA_N"/>
    <property type="match status" value="1"/>
</dbReference>
<dbReference type="GO" id="GO:0005886">
    <property type="term" value="C:plasma membrane"/>
    <property type="evidence" value="ECO:0007669"/>
    <property type="project" value="TreeGrafter"/>
</dbReference>
<feature type="domain" description="NTF2-like N-terminal transpeptidase" evidence="4">
    <location>
        <begin position="57"/>
        <end position="161"/>
    </location>
</feature>
<proteinExistence type="predicted"/>
<name>A0A918UNF0_9ACTN</name>